<evidence type="ECO:0000313" key="4">
    <source>
        <dbReference type="Proteomes" id="UP001497623"/>
    </source>
</evidence>
<dbReference type="AlphaFoldDB" id="A0AAV2SP34"/>
<dbReference type="InterPro" id="IPR003439">
    <property type="entry name" value="ABC_transporter-like_ATP-bd"/>
</dbReference>
<accession>A0AAV2SP34</accession>
<dbReference type="GO" id="GO:0016020">
    <property type="term" value="C:membrane"/>
    <property type="evidence" value="ECO:0007669"/>
    <property type="project" value="InterPro"/>
</dbReference>
<organism evidence="3 4">
    <name type="scientific">Meganyctiphanes norvegica</name>
    <name type="common">Northern krill</name>
    <name type="synonym">Thysanopoda norvegica</name>
    <dbReference type="NCBI Taxonomy" id="48144"/>
    <lineage>
        <taxon>Eukaryota</taxon>
        <taxon>Metazoa</taxon>
        <taxon>Ecdysozoa</taxon>
        <taxon>Arthropoda</taxon>
        <taxon>Crustacea</taxon>
        <taxon>Multicrustacea</taxon>
        <taxon>Malacostraca</taxon>
        <taxon>Eumalacostraca</taxon>
        <taxon>Eucarida</taxon>
        <taxon>Euphausiacea</taxon>
        <taxon>Euphausiidae</taxon>
        <taxon>Meganyctiphanes</taxon>
    </lineage>
</organism>
<keyword evidence="1" id="KW-1133">Transmembrane helix</keyword>
<dbReference type="PANTHER" id="PTHR19229">
    <property type="entry name" value="ATP-BINDING CASSETTE TRANSPORTER SUBFAMILY A ABCA"/>
    <property type="match status" value="1"/>
</dbReference>
<feature type="non-terminal residue" evidence="3">
    <location>
        <position position="180"/>
    </location>
</feature>
<dbReference type="SUPFAM" id="SSF52540">
    <property type="entry name" value="P-loop containing nucleoside triphosphate hydrolases"/>
    <property type="match status" value="1"/>
</dbReference>
<evidence type="ECO:0000256" key="1">
    <source>
        <dbReference type="SAM" id="Phobius"/>
    </source>
</evidence>
<keyword evidence="1" id="KW-0472">Membrane</keyword>
<dbReference type="Gene3D" id="3.40.50.300">
    <property type="entry name" value="P-loop containing nucleotide triphosphate hydrolases"/>
    <property type="match status" value="1"/>
</dbReference>
<name>A0AAV2SP34_MEGNR</name>
<dbReference type="GO" id="GO:0005319">
    <property type="term" value="F:lipid transporter activity"/>
    <property type="evidence" value="ECO:0007669"/>
    <property type="project" value="TreeGrafter"/>
</dbReference>
<sequence>LTPKLASCILPNMCITWAFRIISMFEGRSVGVQWNNVWEAGNSRDELTPAMILLMLVFDTFLYLFITWYVDQVSPGKYGVPLPYYFPFQKSYWCGKNKASFDNLDNTEKINQDSQNFEADPVGLKPGIIINNLRKEFKTMFNPVKVAVEDVTLKCYEGQCTVLLGHNGAGKTTTMSVLTG</sequence>
<dbReference type="InterPro" id="IPR026082">
    <property type="entry name" value="ABCA"/>
</dbReference>
<proteinExistence type="predicted"/>
<feature type="transmembrane region" description="Helical" evidence="1">
    <location>
        <begin position="50"/>
        <end position="70"/>
    </location>
</feature>
<dbReference type="GO" id="GO:0005524">
    <property type="term" value="F:ATP binding"/>
    <property type="evidence" value="ECO:0007669"/>
    <property type="project" value="InterPro"/>
</dbReference>
<dbReference type="GO" id="GO:0140359">
    <property type="term" value="F:ABC-type transporter activity"/>
    <property type="evidence" value="ECO:0007669"/>
    <property type="project" value="InterPro"/>
</dbReference>
<keyword evidence="4" id="KW-1185">Reference proteome</keyword>
<evidence type="ECO:0000313" key="3">
    <source>
        <dbReference type="EMBL" id="CAL4231092.1"/>
    </source>
</evidence>
<dbReference type="EMBL" id="CAXKWB010108937">
    <property type="protein sequence ID" value="CAL4231092.1"/>
    <property type="molecule type" value="Genomic_DNA"/>
</dbReference>
<dbReference type="Proteomes" id="UP001497623">
    <property type="component" value="Unassembled WGS sequence"/>
</dbReference>
<dbReference type="PANTHER" id="PTHR19229:SF250">
    <property type="entry name" value="ABC TRANSPORTER DOMAIN-CONTAINING PROTEIN-RELATED"/>
    <property type="match status" value="1"/>
</dbReference>
<gene>
    <name evidence="3" type="ORF">MNOR_LOCUS39786</name>
</gene>
<comment type="caution">
    <text evidence="3">The sequence shown here is derived from an EMBL/GenBank/DDBJ whole genome shotgun (WGS) entry which is preliminary data.</text>
</comment>
<evidence type="ECO:0000259" key="2">
    <source>
        <dbReference type="Pfam" id="PF00005"/>
    </source>
</evidence>
<keyword evidence="1" id="KW-0812">Transmembrane</keyword>
<feature type="domain" description="ABC transporter" evidence="2">
    <location>
        <begin position="149"/>
        <end position="180"/>
    </location>
</feature>
<protein>
    <recommendedName>
        <fullName evidence="2">ABC transporter domain-containing protein</fullName>
    </recommendedName>
</protein>
<dbReference type="Pfam" id="PF00005">
    <property type="entry name" value="ABC_tran"/>
    <property type="match status" value="1"/>
</dbReference>
<feature type="non-terminal residue" evidence="3">
    <location>
        <position position="1"/>
    </location>
</feature>
<reference evidence="3 4" key="1">
    <citation type="submission" date="2024-05" db="EMBL/GenBank/DDBJ databases">
        <authorList>
            <person name="Wallberg A."/>
        </authorList>
    </citation>
    <scope>NUCLEOTIDE SEQUENCE [LARGE SCALE GENOMIC DNA]</scope>
</reference>
<dbReference type="InterPro" id="IPR027417">
    <property type="entry name" value="P-loop_NTPase"/>
</dbReference>
<dbReference type="GO" id="GO:0016887">
    <property type="term" value="F:ATP hydrolysis activity"/>
    <property type="evidence" value="ECO:0007669"/>
    <property type="project" value="InterPro"/>
</dbReference>